<keyword evidence="5" id="KW-0349">Heme</keyword>
<dbReference type="InterPro" id="IPR051174">
    <property type="entry name" value="Cytochrome_c-type_ET"/>
</dbReference>
<evidence type="ECO:0000256" key="6">
    <source>
        <dbReference type="ARBA" id="ARBA00022692"/>
    </source>
</evidence>
<evidence type="ECO:0000313" key="14">
    <source>
        <dbReference type="EMBL" id="VAX25764.1"/>
    </source>
</evidence>
<keyword evidence="4" id="KW-1003">Cell membrane</keyword>
<dbReference type="GO" id="GO:0009061">
    <property type="term" value="P:anaerobic respiration"/>
    <property type="evidence" value="ECO:0007669"/>
    <property type="project" value="TreeGrafter"/>
</dbReference>
<gene>
    <name evidence="14" type="ORF">MNBD_NITROSPINAE02-1819</name>
</gene>
<evidence type="ECO:0000256" key="2">
    <source>
        <dbReference type="ARBA" id="ARBA00007395"/>
    </source>
</evidence>
<evidence type="ECO:0000256" key="10">
    <source>
        <dbReference type="ARBA" id="ARBA00023004"/>
    </source>
</evidence>
<protein>
    <recommendedName>
        <fullName evidence="13">NapC/NirT cytochrome c N-terminal domain-containing protein</fullName>
    </recommendedName>
</protein>
<evidence type="ECO:0000256" key="5">
    <source>
        <dbReference type="ARBA" id="ARBA00022617"/>
    </source>
</evidence>
<evidence type="ECO:0000256" key="9">
    <source>
        <dbReference type="ARBA" id="ARBA00022989"/>
    </source>
</evidence>
<comment type="similarity">
    <text evidence="2">Belongs to the NapC/NirT/NrfH family.</text>
</comment>
<feature type="transmembrane region" description="Helical" evidence="12">
    <location>
        <begin position="17"/>
        <end position="40"/>
    </location>
</feature>
<dbReference type="PANTHER" id="PTHR30333">
    <property type="entry name" value="CYTOCHROME C-TYPE PROTEIN"/>
    <property type="match status" value="1"/>
</dbReference>
<feature type="domain" description="NapC/NirT cytochrome c N-terminal" evidence="13">
    <location>
        <begin position="15"/>
        <end position="174"/>
    </location>
</feature>
<proteinExistence type="inferred from homology"/>
<evidence type="ECO:0000256" key="4">
    <source>
        <dbReference type="ARBA" id="ARBA00022475"/>
    </source>
</evidence>
<dbReference type="InterPro" id="IPR036280">
    <property type="entry name" value="Multihaem_cyt_sf"/>
</dbReference>
<accession>A0A3B1CPA5</accession>
<organism evidence="14">
    <name type="scientific">hydrothermal vent metagenome</name>
    <dbReference type="NCBI Taxonomy" id="652676"/>
    <lineage>
        <taxon>unclassified sequences</taxon>
        <taxon>metagenomes</taxon>
        <taxon>ecological metagenomes</taxon>
    </lineage>
</organism>
<evidence type="ECO:0000256" key="1">
    <source>
        <dbReference type="ARBA" id="ARBA00004162"/>
    </source>
</evidence>
<dbReference type="GO" id="GO:0046872">
    <property type="term" value="F:metal ion binding"/>
    <property type="evidence" value="ECO:0007669"/>
    <property type="project" value="UniProtKB-KW"/>
</dbReference>
<evidence type="ECO:0000256" key="7">
    <source>
        <dbReference type="ARBA" id="ARBA00022723"/>
    </source>
</evidence>
<dbReference type="SUPFAM" id="SSF48695">
    <property type="entry name" value="Multiheme cytochromes"/>
    <property type="match status" value="1"/>
</dbReference>
<dbReference type="GO" id="GO:0005886">
    <property type="term" value="C:plasma membrane"/>
    <property type="evidence" value="ECO:0007669"/>
    <property type="project" value="UniProtKB-SubCell"/>
</dbReference>
<dbReference type="AlphaFoldDB" id="A0A3B1CPA5"/>
<keyword evidence="11 12" id="KW-0472">Membrane</keyword>
<dbReference type="InterPro" id="IPR024717">
    <property type="entry name" value="NapC/NirT/NrfH"/>
</dbReference>
<dbReference type="Gene3D" id="1.10.3820.10">
    <property type="entry name" value="Di-heme elbow motif domain"/>
    <property type="match status" value="1"/>
</dbReference>
<evidence type="ECO:0000256" key="8">
    <source>
        <dbReference type="ARBA" id="ARBA00022982"/>
    </source>
</evidence>
<dbReference type="PIRSF" id="PIRSF000013">
    <property type="entry name" value="4_hem_cytochrm_NapC"/>
    <property type="match status" value="1"/>
</dbReference>
<dbReference type="GO" id="GO:0020037">
    <property type="term" value="F:heme binding"/>
    <property type="evidence" value="ECO:0007669"/>
    <property type="project" value="InterPro"/>
</dbReference>
<dbReference type="EMBL" id="UOGE01000110">
    <property type="protein sequence ID" value="VAX25764.1"/>
    <property type="molecule type" value="Genomic_DNA"/>
</dbReference>
<keyword evidence="7" id="KW-0479">Metal-binding</keyword>
<keyword evidence="10" id="KW-0408">Iron</keyword>
<evidence type="ECO:0000256" key="12">
    <source>
        <dbReference type="SAM" id="Phobius"/>
    </source>
</evidence>
<evidence type="ECO:0000256" key="3">
    <source>
        <dbReference type="ARBA" id="ARBA00022448"/>
    </source>
</evidence>
<dbReference type="GO" id="GO:0009055">
    <property type="term" value="F:electron transfer activity"/>
    <property type="evidence" value="ECO:0007669"/>
    <property type="project" value="TreeGrafter"/>
</dbReference>
<keyword evidence="3" id="KW-0813">Transport</keyword>
<evidence type="ECO:0000259" key="13">
    <source>
        <dbReference type="Pfam" id="PF03264"/>
    </source>
</evidence>
<evidence type="ECO:0000256" key="11">
    <source>
        <dbReference type="ARBA" id="ARBA00023136"/>
    </source>
</evidence>
<dbReference type="Pfam" id="PF03264">
    <property type="entry name" value="Cytochrom_NNT"/>
    <property type="match status" value="1"/>
</dbReference>
<comment type="subcellular location">
    <subcellularLocation>
        <location evidence="1">Cell membrane</location>
        <topology evidence="1">Single-pass membrane protein</topology>
    </subcellularLocation>
</comment>
<dbReference type="PANTHER" id="PTHR30333:SF1">
    <property type="entry name" value="CYTOCHROME C-TYPE PROTEIN NAPC"/>
    <property type="match status" value="1"/>
</dbReference>
<dbReference type="GO" id="GO:0019333">
    <property type="term" value="P:denitrification pathway"/>
    <property type="evidence" value="ECO:0007669"/>
    <property type="project" value="InterPro"/>
</dbReference>
<sequence length="179" mass="19933">MAINFGEKVLRRTNPKVVLVTAGGTTLGVTLFYVFLTWSVGFTSSVDFCTVNCHEMTVSFREWQTSSHYDNDTGVVAECSDCHLPTGFVPKIKAKIYYGVRDTLVHYFGDPENLDRKEMAESAAASITDDSCRQCHKNLFPSGLPRGGFMAHKSALKKETGKCVSCHRHLAHQTRPYFG</sequence>
<name>A0A3B1CPA5_9ZZZZ</name>
<dbReference type="InterPro" id="IPR038266">
    <property type="entry name" value="NapC/NirT_cytc_sf"/>
</dbReference>
<keyword evidence="8" id="KW-0249">Electron transport</keyword>
<reference evidence="14" key="1">
    <citation type="submission" date="2018-06" db="EMBL/GenBank/DDBJ databases">
        <authorList>
            <person name="Zhirakovskaya E."/>
        </authorList>
    </citation>
    <scope>NUCLEOTIDE SEQUENCE</scope>
</reference>
<keyword evidence="6 12" id="KW-0812">Transmembrane</keyword>
<dbReference type="InterPro" id="IPR005126">
    <property type="entry name" value="NapC/NirT_cyt_c_N"/>
</dbReference>
<keyword evidence="9 12" id="KW-1133">Transmembrane helix</keyword>